<sequence>MTELVVAWGRKELAGDLGVPVERVRAWERFNTIPDKHWRELLDKAPKRNIKISPELLIDLAARN</sequence>
<comment type="caution">
    <text evidence="1">The sequence shown here is derived from an EMBL/GenBank/DDBJ whole genome shotgun (WGS) entry which is preliminary data.</text>
</comment>
<dbReference type="AlphaFoldDB" id="A0A0F9AJW7"/>
<gene>
    <name evidence="1" type="ORF">LCGC14_2840010</name>
</gene>
<proteinExistence type="predicted"/>
<accession>A0A0F9AJW7</accession>
<organism evidence="1">
    <name type="scientific">marine sediment metagenome</name>
    <dbReference type="NCBI Taxonomy" id="412755"/>
    <lineage>
        <taxon>unclassified sequences</taxon>
        <taxon>metagenomes</taxon>
        <taxon>ecological metagenomes</taxon>
    </lineage>
</organism>
<name>A0A0F9AJW7_9ZZZZ</name>
<protein>
    <submittedName>
        <fullName evidence="1">Uncharacterized protein</fullName>
    </submittedName>
</protein>
<reference evidence="1" key="1">
    <citation type="journal article" date="2015" name="Nature">
        <title>Complex archaea that bridge the gap between prokaryotes and eukaryotes.</title>
        <authorList>
            <person name="Spang A."/>
            <person name="Saw J.H."/>
            <person name="Jorgensen S.L."/>
            <person name="Zaremba-Niedzwiedzka K."/>
            <person name="Martijn J."/>
            <person name="Lind A.E."/>
            <person name="van Eijk R."/>
            <person name="Schleper C."/>
            <person name="Guy L."/>
            <person name="Ettema T.J."/>
        </authorList>
    </citation>
    <scope>NUCLEOTIDE SEQUENCE</scope>
</reference>
<evidence type="ECO:0000313" key="1">
    <source>
        <dbReference type="EMBL" id="KKK78789.1"/>
    </source>
</evidence>
<dbReference type="EMBL" id="LAZR01054329">
    <property type="protein sequence ID" value="KKK78789.1"/>
    <property type="molecule type" value="Genomic_DNA"/>
</dbReference>